<accession>A0ACC0G612</accession>
<dbReference type="EMBL" id="CM045769">
    <property type="protein sequence ID" value="KAI7995770.1"/>
    <property type="molecule type" value="Genomic_DNA"/>
</dbReference>
<evidence type="ECO:0000313" key="1">
    <source>
        <dbReference type="EMBL" id="KAI7995770.1"/>
    </source>
</evidence>
<organism evidence="1 2">
    <name type="scientific">Camellia lanceoleosa</name>
    <dbReference type="NCBI Taxonomy" id="1840588"/>
    <lineage>
        <taxon>Eukaryota</taxon>
        <taxon>Viridiplantae</taxon>
        <taxon>Streptophyta</taxon>
        <taxon>Embryophyta</taxon>
        <taxon>Tracheophyta</taxon>
        <taxon>Spermatophyta</taxon>
        <taxon>Magnoliopsida</taxon>
        <taxon>eudicotyledons</taxon>
        <taxon>Gunneridae</taxon>
        <taxon>Pentapetalae</taxon>
        <taxon>asterids</taxon>
        <taxon>Ericales</taxon>
        <taxon>Theaceae</taxon>
        <taxon>Camellia</taxon>
    </lineage>
</organism>
<keyword evidence="2" id="KW-1185">Reference proteome</keyword>
<evidence type="ECO:0000313" key="2">
    <source>
        <dbReference type="Proteomes" id="UP001060215"/>
    </source>
</evidence>
<proteinExistence type="predicted"/>
<gene>
    <name evidence="1" type="ORF">LOK49_LG11G00672</name>
</gene>
<reference evidence="1 2" key="1">
    <citation type="journal article" date="2022" name="Plant J.">
        <title>Chromosome-level genome of Camellia lanceoleosa provides a valuable resource for understanding genome evolution and self-incompatibility.</title>
        <authorList>
            <person name="Gong W."/>
            <person name="Xiao S."/>
            <person name="Wang L."/>
            <person name="Liao Z."/>
            <person name="Chang Y."/>
            <person name="Mo W."/>
            <person name="Hu G."/>
            <person name="Li W."/>
            <person name="Zhao G."/>
            <person name="Zhu H."/>
            <person name="Hu X."/>
            <person name="Ji K."/>
            <person name="Xiang X."/>
            <person name="Song Q."/>
            <person name="Yuan D."/>
            <person name="Jin S."/>
            <person name="Zhang L."/>
        </authorList>
    </citation>
    <scope>NUCLEOTIDE SEQUENCE [LARGE SCALE GENOMIC DNA]</scope>
    <source>
        <strain evidence="1">SQ_2022a</strain>
    </source>
</reference>
<dbReference type="Proteomes" id="UP001060215">
    <property type="component" value="Chromosome 12"/>
</dbReference>
<comment type="caution">
    <text evidence="1">The sequence shown here is derived from an EMBL/GenBank/DDBJ whole genome shotgun (WGS) entry which is preliminary data.</text>
</comment>
<protein>
    <submittedName>
        <fullName evidence="1">Uncharacterized protein</fullName>
    </submittedName>
</protein>
<name>A0ACC0G612_9ERIC</name>
<sequence>MSALLKQRKRKDRRRRDGSENARSRGPKEISESSGPRPLLQWSFCFNGQTGARNFFISKWFVFSISWDDLKEEEHRRRRRFQSVVGDIAFQHDRRHDGERRPMLSPIQIHDDLLPFSISGTCWTTLGSTVYCFGGGGGGPGGGDISLCQSREVRYFDINRPTEGWKEAPPMINPRSEAKVVALDGKLYVFGGLDCGGDWAEVFEPCGPDGGGQGQWTALPSPPSRRLPLSDCLFAAAGSPKNQNQKILVGSQHPSLVYEFDVTTQCWVRLKSDMGYYLRLRCSFCQPVLVDNTLYWVDRELNAYDLTEKILFSGPIEDLLIHVRLQCEGYDFRPAFLHLAGQYFCLLWVVPDESSSNSCLHCTIFRVSKTTDLDYRRGTLSASVLSCRSYLLDCHLNFVGGLLL</sequence>